<keyword evidence="2 6" id="KW-0378">Hydrolase</keyword>
<dbReference type="InterPro" id="IPR052066">
    <property type="entry name" value="Glycosphingolipid_Hydrolases"/>
</dbReference>
<protein>
    <submittedName>
        <fullName evidence="6">Glycoside hydrolase</fullName>
    </submittedName>
</protein>
<evidence type="ECO:0000256" key="2">
    <source>
        <dbReference type="ARBA" id="ARBA00022801"/>
    </source>
</evidence>
<evidence type="ECO:0000259" key="4">
    <source>
        <dbReference type="Pfam" id="PF00150"/>
    </source>
</evidence>
<feature type="domain" description="Glycoside hydrolase family 5 C-terminal" evidence="5">
    <location>
        <begin position="783"/>
        <end position="875"/>
    </location>
</feature>
<dbReference type="Gene3D" id="3.20.20.80">
    <property type="entry name" value="Glycosidases"/>
    <property type="match status" value="2"/>
</dbReference>
<dbReference type="GO" id="GO:1904462">
    <property type="term" value="P:ergosteryl 3-beta-D-glucoside catabolic process"/>
    <property type="evidence" value="ECO:0007669"/>
    <property type="project" value="TreeGrafter"/>
</dbReference>
<organism evidence="6 7">
    <name type="scientific">Metschnikowia bicuspidata</name>
    <dbReference type="NCBI Taxonomy" id="27322"/>
    <lineage>
        <taxon>Eukaryota</taxon>
        <taxon>Fungi</taxon>
        <taxon>Dikarya</taxon>
        <taxon>Ascomycota</taxon>
        <taxon>Saccharomycotina</taxon>
        <taxon>Pichiomycetes</taxon>
        <taxon>Metschnikowiaceae</taxon>
        <taxon>Metschnikowia</taxon>
    </lineage>
</organism>
<keyword evidence="3" id="KW-0326">Glycosidase</keyword>
<feature type="domain" description="Glycoside hydrolase family 5" evidence="4">
    <location>
        <begin position="115"/>
        <end position="309"/>
    </location>
</feature>
<dbReference type="GO" id="GO:0050295">
    <property type="term" value="F:steryl-beta-glucosidase activity"/>
    <property type="evidence" value="ECO:0007669"/>
    <property type="project" value="TreeGrafter"/>
</dbReference>
<dbReference type="PROSITE" id="PS00659">
    <property type="entry name" value="GLYCOSYL_HYDROL_F5"/>
    <property type="match status" value="1"/>
</dbReference>
<dbReference type="PANTHER" id="PTHR31308:SF5">
    <property type="entry name" value="ERGOSTERYL-BETA-GLUCOSIDASE"/>
    <property type="match status" value="1"/>
</dbReference>
<evidence type="ECO:0000259" key="5">
    <source>
        <dbReference type="Pfam" id="PF18564"/>
    </source>
</evidence>
<dbReference type="SUPFAM" id="SSF51445">
    <property type="entry name" value="(Trans)glycosidases"/>
    <property type="match status" value="1"/>
</dbReference>
<dbReference type="InterPro" id="IPR001547">
    <property type="entry name" value="Glyco_hydro_5"/>
</dbReference>
<proteinExistence type="inferred from homology"/>
<evidence type="ECO:0000256" key="1">
    <source>
        <dbReference type="ARBA" id="ARBA00005641"/>
    </source>
</evidence>
<dbReference type="Gene3D" id="2.60.40.1180">
    <property type="entry name" value="Golgi alpha-mannosidase II"/>
    <property type="match status" value="1"/>
</dbReference>
<dbReference type="OrthoDB" id="9971853at2759"/>
<dbReference type="InterPro" id="IPR018087">
    <property type="entry name" value="Glyco_hydro_5_CS"/>
</dbReference>
<dbReference type="AlphaFoldDB" id="A0A4P9Z9H3"/>
<dbReference type="Pfam" id="PF00150">
    <property type="entry name" value="Cellulase"/>
    <property type="match status" value="1"/>
</dbReference>
<evidence type="ECO:0000256" key="3">
    <source>
        <dbReference type="ARBA" id="ARBA00023295"/>
    </source>
</evidence>
<sequence length="896" mass="101674">AARDTISKCISLYKEPEPPAHARCLAEKYSLGPVAAATDKSQSVTRCRPLIFENGRLVAPDGRAIVLKGINVDAAMKLPATPSMPLYCGDATTANDLFFDGDHVLFIGRPFPLDEAESHLRRIKLWGFNTIRLLLTWEAIEHAGPGVYDEEFVKYTLAVLRIVHRVGGLYVFFDCHQDVWLRFCGGSGAPMWTLYAAGMHPARVCVSGAAVLHNDPQYGATGRGEDRYSKMLWTSNYKRLALFTMFTLFFAGEAYFPDLKLNGQNIQHYLQLYHLNALKYVWQKVLQQLPEMVDDGTILGFELLNEPNQGLVGHPDLGRIPDTQHLRVGTTPTVFECFKMGMGMPAEVNVYKFTVTGPQKCGHQVIDPAGARVWLSEEEMQQCDLRYGWNRSGWVPSECIYAHADIWKWDAKLLAKLDGKLLAERLALAFHSCELKKPQFFTENPKRFKHMLCPYQKNIGDTVDTNFFVNVCFVEFYVKFKNMVRAVEPRAFVMIQPPVLVLPPQLKGDPRKIIDDKTIYCPHYYDGMSLMFKSWNSWFNVDTLGIMRDRYANPMLGLVLGETAIRKCLKKQFCDISDEGKQYLGDIPVLMSETGMPFDMDNKRAYRNERYRSQTAAIDALANALEGSDMHHTYWCYASINSHKRGDHWNNEDFLFWSADDRDVATLCDLDDASSDLRDPFSAPRSRTSSSPSVSSFRSYTWSSALAKNRLVRLKMRLLRSVFLVPELSETEGTESDASTSSSCTAMESNSSSFMWSRRRRMRPHKSCYASFDGVRAVSAIVRPYMMASAGTRSNSFFSWEKPVFSLSLTFDAAQYAVAQSTPTVIFLPKWHFPHLTYSDVDVTGGYFEYDAENEQLHWYLWLAETGACEHSIVIRGYRGAVAEGPRSSSLRVTRR</sequence>
<evidence type="ECO:0000313" key="6">
    <source>
        <dbReference type="EMBL" id="RKP28942.1"/>
    </source>
</evidence>
<dbReference type="FunFam" id="3.20.20.80:FF:000174">
    <property type="entry name" value="YIR007W-like protein"/>
    <property type="match status" value="1"/>
</dbReference>
<reference evidence="7" key="1">
    <citation type="journal article" date="2018" name="Nat. Microbiol.">
        <title>Leveraging single-cell genomics to expand the fungal tree of life.</title>
        <authorList>
            <person name="Ahrendt S.R."/>
            <person name="Quandt C.A."/>
            <person name="Ciobanu D."/>
            <person name="Clum A."/>
            <person name="Salamov A."/>
            <person name="Andreopoulos B."/>
            <person name="Cheng J.F."/>
            <person name="Woyke T."/>
            <person name="Pelin A."/>
            <person name="Henrissat B."/>
            <person name="Reynolds N.K."/>
            <person name="Benny G.L."/>
            <person name="Smith M.E."/>
            <person name="James T.Y."/>
            <person name="Grigoriev I.V."/>
        </authorList>
    </citation>
    <scope>NUCLEOTIDE SEQUENCE [LARGE SCALE GENOMIC DNA]</scope>
    <source>
        <strain evidence="7">Baker2002</strain>
    </source>
</reference>
<dbReference type="GO" id="GO:0000272">
    <property type="term" value="P:polysaccharide catabolic process"/>
    <property type="evidence" value="ECO:0007669"/>
    <property type="project" value="InterPro"/>
</dbReference>
<gene>
    <name evidence="6" type="ORF">METBISCDRAFT_19848</name>
</gene>
<dbReference type="EMBL" id="ML004532">
    <property type="protein sequence ID" value="RKP28942.1"/>
    <property type="molecule type" value="Genomic_DNA"/>
</dbReference>
<accession>A0A4P9Z9H3</accession>
<evidence type="ECO:0000313" key="7">
    <source>
        <dbReference type="Proteomes" id="UP000268321"/>
    </source>
</evidence>
<feature type="non-terminal residue" evidence="6">
    <location>
        <position position="1"/>
    </location>
</feature>
<dbReference type="PANTHER" id="PTHR31308">
    <property type="match status" value="1"/>
</dbReference>
<dbReference type="InterPro" id="IPR013780">
    <property type="entry name" value="Glyco_hydro_b"/>
</dbReference>
<dbReference type="Pfam" id="PF18564">
    <property type="entry name" value="Glyco_hydro_5_C"/>
    <property type="match status" value="1"/>
</dbReference>
<dbReference type="Proteomes" id="UP000268321">
    <property type="component" value="Unassembled WGS sequence"/>
</dbReference>
<keyword evidence="7" id="KW-1185">Reference proteome</keyword>
<dbReference type="InterPro" id="IPR017853">
    <property type="entry name" value="GH"/>
</dbReference>
<comment type="similarity">
    <text evidence="1">Belongs to the glycosyl hydrolase 5 (cellulase A) family.</text>
</comment>
<dbReference type="InterPro" id="IPR041036">
    <property type="entry name" value="GH5_C"/>
</dbReference>
<name>A0A4P9Z9H3_9ASCO</name>